<dbReference type="AlphaFoldDB" id="A0A091BDU4"/>
<comment type="caution">
    <text evidence="1">The sequence shown here is derived from an EMBL/GenBank/DDBJ whole genome shotgun (WGS) entry which is preliminary data.</text>
</comment>
<dbReference type="eggNOG" id="ENOG5032XI5">
    <property type="taxonomic scope" value="Bacteria"/>
</dbReference>
<dbReference type="STRING" id="1121013.GCA_000426365_00115"/>
<dbReference type="Pfam" id="PF14081">
    <property type="entry name" value="DUF4262"/>
    <property type="match status" value="1"/>
</dbReference>
<dbReference type="OrthoDB" id="9793188at2"/>
<dbReference type="InterPro" id="IPR025358">
    <property type="entry name" value="DUF4262"/>
</dbReference>
<protein>
    <recommendedName>
        <fullName evidence="3">DUF4262 domain-containing protein</fullName>
    </recommendedName>
</protein>
<sequence>MEASGPANPPPMDPQLKVVVDDIRKYGCHILHVVEEDGQPPYSYTIGLNRTRSAPDAAVIGLKKDTAHALLNGYRNQLVLGRRYRNGDRAEGYIDGTAVEFRTIHPGHLPTWFGWNTALYRRDWFPMLQLLYPGSDGSWPWEPQASAFLRRWQPMLDRAPPSAAG</sequence>
<organism evidence="1 2">
    <name type="scientific">Arenimonas composti TR7-09 = DSM 18010</name>
    <dbReference type="NCBI Taxonomy" id="1121013"/>
    <lineage>
        <taxon>Bacteria</taxon>
        <taxon>Pseudomonadati</taxon>
        <taxon>Pseudomonadota</taxon>
        <taxon>Gammaproteobacteria</taxon>
        <taxon>Lysobacterales</taxon>
        <taxon>Lysobacteraceae</taxon>
        <taxon>Arenimonas</taxon>
    </lineage>
</organism>
<dbReference type="Proteomes" id="UP000029391">
    <property type="component" value="Unassembled WGS sequence"/>
</dbReference>
<accession>A0A091BDU4</accession>
<proteinExistence type="predicted"/>
<evidence type="ECO:0000313" key="2">
    <source>
        <dbReference type="Proteomes" id="UP000029391"/>
    </source>
</evidence>
<evidence type="ECO:0008006" key="3">
    <source>
        <dbReference type="Google" id="ProtNLM"/>
    </source>
</evidence>
<evidence type="ECO:0000313" key="1">
    <source>
        <dbReference type="EMBL" id="KFN49712.1"/>
    </source>
</evidence>
<reference evidence="1 2" key="1">
    <citation type="submission" date="2013-09" db="EMBL/GenBank/DDBJ databases">
        <title>Genome sequencing of Arenimonas composti.</title>
        <authorList>
            <person name="Chen F."/>
            <person name="Wang G."/>
        </authorList>
    </citation>
    <scope>NUCLEOTIDE SEQUENCE [LARGE SCALE GENOMIC DNA]</scope>
    <source>
        <strain evidence="1 2">TR7-09</strain>
    </source>
</reference>
<name>A0A091BDU4_9GAMM</name>
<gene>
    <name evidence="1" type="ORF">P873_09145</name>
</gene>
<dbReference type="RefSeq" id="WP_051239342.1">
    <property type="nucleotide sequence ID" value="NZ_AUFF01000001.1"/>
</dbReference>
<dbReference type="EMBL" id="AWXU01000030">
    <property type="protein sequence ID" value="KFN49712.1"/>
    <property type="molecule type" value="Genomic_DNA"/>
</dbReference>
<keyword evidence="2" id="KW-1185">Reference proteome</keyword>